<proteinExistence type="predicted"/>
<name>A0A1I4TAQ6_9GAMM</name>
<dbReference type="CDD" id="cd06223">
    <property type="entry name" value="PRTases_typeI"/>
    <property type="match status" value="1"/>
</dbReference>
<dbReference type="EMBL" id="FOUR01000002">
    <property type="protein sequence ID" value="SFM73683.1"/>
    <property type="molecule type" value="Genomic_DNA"/>
</dbReference>
<dbReference type="InterPro" id="IPR000836">
    <property type="entry name" value="PRTase_dom"/>
</dbReference>
<organism evidence="2 3">
    <name type="scientific">Marinobacter pelagius</name>
    <dbReference type="NCBI Taxonomy" id="379482"/>
    <lineage>
        <taxon>Bacteria</taxon>
        <taxon>Pseudomonadati</taxon>
        <taxon>Pseudomonadota</taxon>
        <taxon>Gammaproteobacteria</taxon>
        <taxon>Pseudomonadales</taxon>
        <taxon>Marinobacteraceae</taxon>
        <taxon>Marinobacter</taxon>
    </lineage>
</organism>
<dbReference type="Gene3D" id="3.40.50.2020">
    <property type="match status" value="1"/>
</dbReference>
<dbReference type="InterPro" id="IPR029057">
    <property type="entry name" value="PRTase-like"/>
</dbReference>
<sequence length="215" mass="23829">MELPIKDRITAGRALAKAMANYRDRQDLLVLALPRGGVPVAYELAEALHAPLDLMLVRKLGSPGQQELAMGAIASGGVRVLNEELVSYLHVSEETLEKVAVREQKELERRERAYRGDRPWPEILGKCVILVDDGVATGATMRVAIKALRKQNPKEVVVAVPVAPPDTIEVLRREADDVVCLAMPEPFTAIGLWYVNFSQVSDEEVTEQLERAWKP</sequence>
<dbReference type="GO" id="GO:0016740">
    <property type="term" value="F:transferase activity"/>
    <property type="evidence" value="ECO:0007669"/>
    <property type="project" value="UniProtKB-KW"/>
</dbReference>
<dbReference type="OrthoDB" id="9810066at2"/>
<evidence type="ECO:0000313" key="3">
    <source>
        <dbReference type="Proteomes" id="UP000199339"/>
    </source>
</evidence>
<evidence type="ECO:0000259" key="1">
    <source>
        <dbReference type="Pfam" id="PF00156"/>
    </source>
</evidence>
<dbReference type="SUPFAM" id="SSF53271">
    <property type="entry name" value="PRTase-like"/>
    <property type="match status" value="1"/>
</dbReference>
<keyword evidence="3" id="KW-1185">Reference proteome</keyword>
<dbReference type="AlphaFoldDB" id="A0A1I4TAQ6"/>
<gene>
    <name evidence="2" type="ORF">SAMN04487961_1069</name>
</gene>
<accession>A0A1I4TAQ6</accession>
<evidence type="ECO:0000313" key="2">
    <source>
        <dbReference type="EMBL" id="SFM73683.1"/>
    </source>
</evidence>
<reference evidence="3" key="1">
    <citation type="submission" date="2016-10" db="EMBL/GenBank/DDBJ databases">
        <authorList>
            <person name="Varghese N."/>
            <person name="Submissions S."/>
        </authorList>
    </citation>
    <scope>NUCLEOTIDE SEQUENCE [LARGE SCALE GENOMIC DNA]</scope>
    <source>
        <strain evidence="3">CGMCC 1.6775</strain>
    </source>
</reference>
<dbReference type="Proteomes" id="UP000199339">
    <property type="component" value="Unassembled WGS sequence"/>
</dbReference>
<feature type="domain" description="Phosphoribosyltransferase" evidence="1">
    <location>
        <begin position="13"/>
        <end position="179"/>
    </location>
</feature>
<protein>
    <submittedName>
        <fullName evidence="2">Putative phosphoribosyl transferase</fullName>
    </submittedName>
</protein>
<dbReference type="Pfam" id="PF00156">
    <property type="entry name" value="Pribosyltran"/>
    <property type="match status" value="1"/>
</dbReference>
<keyword evidence="2" id="KW-0808">Transferase</keyword>
<dbReference type="Gene3D" id="3.30.1310.20">
    <property type="entry name" value="PRTase-like"/>
    <property type="match status" value="1"/>
</dbReference>